<keyword evidence="6 8" id="KW-1015">Disulfide bond</keyword>
<keyword evidence="10" id="KW-0472">Membrane</keyword>
<evidence type="ECO:0000256" key="1">
    <source>
        <dbReference type="ARBA" id="ARBA00004613"/>
    </source>
</evidence>
<evidence type="ECO:0000256" key="7">
    <source>
        <dbReference type="ARBA" id="ARBA00023180"/>
    </source>
</evidence>
<keyword evidence="4" id="KW-0732">Signal</keyword>
<gene>
    <name evidence="13" type="primary">LOC118431386</name>
</gene>
<keyword evidence="5" id="KW-0677">Repeat</keyword>
<dbReference type="RefSeq" id="XP_035698449.1">
    <property type="nucleotide sequence ID" value="XM_035842556.1"/>
</dbReference>
<dbReference type="GO" id="GO:0005576">
    <property type="term" value="C:extracellular region"/>
    <property type="evidence" value="ECO:0007669"/>
    <property type="project" value="UniProtKB-SubCell"/>
</dbReference>
<dbReference type="KEGG" id="bfo:118431386"/>
<proteinExistence type="predicted"/>
<dbReference type="SMART" id="SM00208">
    <property type="entry name" value="TNFR"/>
    <property type="match status" value="3"/>
</dbReference>
<evidence type="ECO:0000256" key="9">
    <source>
        <dbReference type="SAM" id="MobiDB-lite"/>
    </source>
</evidence>
<name>A0A9J7NC83_BRAFL</name>
<dbReference type="GO" id="GO:0006915">
    <property type="term" value="P:apoptotic process"/>
    <property type="evidence" value="ECO:0007669"/>
    <property type="project" value="UniProtKB-KW"/>
</dbReference>
<keyword evidence="7" id="KW-0325">Glycoprotein</keyword>
<feature type="compositionally biased region" description="Basic and acidic residues" evidence="9">
    <location>
        <begin position="685"/>
        <end position="694"/>
    </location>
</feature>
<feature type="region of interest" description="Disordered" evidence="9">
    <location>
        <begin position="373"/>
        <end position="399"/>
    </location>
</feature>
<feature type="compositionally biased region" description="Basic and acidic residues" evidence="9">
    <location>
        <begin position="665"/>
        <end position="677"/>
    </location>
</feature>
<comment type="subcellular location">
    <subcellularLocation>
        <location evidence="1">Secreted</location>
    </subcellularLocation>
</comment>
<sequence length="728" mass="75233">MTGKCSKCRVVACQRCKPPRSRSRRKRRPPIKVRLPSKTWKVDVAILVLSIGPAVVTSSAVPVETAGASNPPDFCPTEPTYPHPFISRLQCKLCAPGQYVEHHCTSTTSSQSSCVACPPRKYQPCPSSNIRCHPCSDCGDFLVDDGRFGPPREPCSPTQDNICHCPQDKYWSLEDPGCKMTNSCGPGEGVAHQATYKSDTVCITCQDGFYSNETSHVQVCAECRRCEEEGLETLQPCSTTSDAVCSTDGSSAPPSPDPLPSSQIQDAGLEWWKIFLIALAATCLLVGIILLIIWKRRRNGAVPNNTANCAAQVNVTYNTRNGVVYTAVSQGPFNSAVPATIPANAAVPGAAVPPSANGAVLVAAVHPSANGAVPGAAHPPSSANGAVPGAAHPPSSANGAVPGAAIPPFSNAAISSCSANGAVPSTAVRPSSANGVVSGAAVPLASQNGVAIPSSSVNGAIHGAVPYPPSCVAVPPPSANGAAYAAVFDGIRSEQQKDNCNPAAQNSSAIIGQPSSAVIGQQPSSAMQCEQPESNANSWPARSASTDQPQCSAVPRQLVSIQQPSSAAGSGQPSTTITACQPSSAVYSAVPSAGPTRSQNMQQGADGSNNDSANPDSWTDPKATIQGCPVPDTHDPEGNTKDLNQKDAHDAVEELPVHNNRSRSSSRDVDAVQDSKDPPNNADDALEKEAREPVQDTELEGAAGPLQARQGPYGSSNENIPAAAVTHR</sequence>
<evidence type="ECO:0000256" key="10">
    <source>
        <dbReference type="SAM" id="Phobius"/>
    </source>
</evidence>
<evidence type="ECO:0000256" key="2">
    <source>
        <dbReference type="ARBA" id="ARBA00022525"/>
    </source>
</evidence>
<comment type="caution">
    <text evidence="8">Lacks conserved residue(s) required for the propagation of feature annotation.</text>
</comment>
<keyword evidence="2" id="KW-0964">Secreted</keyword>
<feature type="compositionally biased region" description="Polar residues" evidence="9">
    <location>
        <begin position="595"/>
        <end position="617"/>
    </location>
</feature>
<dbReference type="PANTHER" id="PTHR23097:SF181">
    <property type="entry name" value="CASPASE-8-LIKE"/>
    <property type="match status" value="1"/>
</dbReference>
<protein>
    <submittedName>
        <fullName evidence="13">Uncharacterized protein KIAA0754-like</fullName>
    </submittedName>
</protein>
<dbReference type="Pfam" id="PF00020">
    <property type="entry name" value="TNFR_c6"/>
    <property type="match status" value="1"/>
</dbReference>
<evidence type="ECO:0000313" key="12">
    <source>
        <dbReference type="Proteomes" id="UP000001554"/>
    </source>
</evidence>
<accession>A0A9J7NC83</accession>
<evidence type="ECO:0000256" key="5">
    <source>
        <dbReference type="ARBA" id="ARBA00022737"/>
    </source>
</evidence>
<feature type="domain" description="TNFR-Cys" evidence="11">
    <location>
        <begin position="204"/>
        <end position="245"/>
    </location>
</feature>
<dbReference type="GeneID" id="118431386"/>
<feature type="region of interest" description="Disordered" evidence="9">
    <location>
        <begin position="587"/>
        <end position="728"/>
    </location>
</feature>
<feature type="compositionally biased region" description="Basic and acidic residues" evidence="9">
    <location>
        <begin position="632"/>
        <end position="656"/>
    </location>
</feature>
<reference evidence="12" key="1">
    <citation type="journal article" date="2020" name="Nat. Ecol. Evol.">
        <title>Deeply conserved synteny resolves early events in vertebrate evolution.</title>
        <authorList>
            <person name="Simakov O."/>
            <person name="Marletaz F."/>
            <person name="Yue J.X."/>
            <person name="O'Connell B."/>
            <person name="Jenkins J."/>
            <person name="Brandt A."/>
            <person name="Calef R."/>
            <person name="Tung C.H."/>
            <person name="Huang T.K."/>
            <person name="Schmutz J."/>
            <person name="Satoh N."/>
            <person name="Yu J.K."/>
            <person name="Putnam N.H."/>
            <person name="Green R.E."/>
            <person name="Rokhsar D.S."/>
        </authorList>
    </citation>
    <scope>NUCLEOTIDE SEQUENCE [LARGE SCALE GENOMIC DNA]</scope>
    <source>
        <strain evidence="12">S238N-H82</strain>
    </source>
</reference>
<evidence type="ECO:0000259" key="11">
    <source>
        <dbReference type="PROSITE" id="PS50050"/>
    </source>
</evidence>
<keyword evidence="10" id="KW-0812">Transmembrane</keyword>
<keyword evidence="10" id="KW-1133">Transmembrane helix</keyword>
<dbReference type="InterPro" id="IPR001368">
    <property type="entry name" value="TNFR/NGFR_Cys_rich_reg"/>
</dbReference>
<dbReference type="PANTHER" id="PTHR23097">
    <property type="entry name" value="TUMOR NECROSIS FACTOR RECEPTOR SUPERFAMILY MEMBER"/>
    <property type="match status" value="1"/>
</dbReference>
<reference evidence="13" key="2">
    <citation type="submission" date="2025-08" db="UniProtKB">
        <authorList>
            <consortium name="RefSeq"/>
        </authorList>
    </citation>
    <scope>IDENTIFICATION</scope>
    <source>
        <strain evidence="13">S238N-H82</strain>
        <tissue evidence="13">Testes</tissue>
    </source>
</reference>
<dbReference type="InterPro" id="IPR052459">
    <property type="entry name" value="TNFRSF_decoy_receptor"/>
</dbReference>
<dbReference type="OrthoDB" id="10031141at2759"/>
<evidence type="ECO:0000256" key="4">
    <source>
        <dbReference type="ARBA" id="ARBA00022729"/>
    </source>
</evidence>
<evidence type="ECO:0000256" key="8">
    <source>
        <dbReference type="PROSITE-ProRule" id="PRU00206"/>
    </source>
</evidence>
<keyword evidence="12" id="KW-1185">Reference proteome</keyword>
<organism evidence="12 13">
    <name type="scientific">Branchiostoma floridae</name>
    <name type="common">Florida lancelet</name>
    <name type="synonym">Amphioxus</name>
    <dbReference type="NCBI Taxonomy" id="7739"/>
    <lineage>
        <taxon>Eukaryota</taxon>
        <taxon>Metazoa</taxon>
        <taxon>Chordata</taxon>
        <taxon>Cephalochordata</taxon>
        <taxon>Leptocardii</taxon>
        <taxon>Amphioxiformes</taxon>
        <taxon>Branchiostomatidae</taxon>
        <taxon>Branchiostoma</taxon>
    </lineage>
</organism>
<keyword evidence="3" id="KW-0053">Apoptosis</keyword>
<feature type="repeat" description="TNFR-Cys" evidence="8">
    <location>
        <begin position="204"/>
        <end position="245"/>
    </location>
</feature>
<dbReference type="AlphaFoldDB" id="A0A9J7NC83"/>
<feature type="region of interest" description="Disordered" evidence="9">
    <location>
        <begin position="519"/>
        <end position="554"/>
    </location>
</feature>
<dbReference type="PROSITE" id="PS50050">
    <property type="entry name" value="TNFR_NGFR_2"/>
    <property type="match status" value="1"/>
</dbReference>
<dbReference type="Gene3D" id="2.10.50.10">
    <property type="entry name" value="Tumor Necrosis Factor Receptor, subunit A, domain 2"/>
    <property type="match status" value="2"/>
</dbReference>
<dbReference type="SUPFAM" id="SSF57586">
    <property type="entry name" value="TNF receptor-like"/>
    <property type="match status" value="2"/>
</dbReference>
<feature type="disulfide bond" evidence="8">
    <location>
        <begin position="205"/>
        <end position="220"/>
    </location>
</feature>
<dbReference type="Proteomes" id="UP000001554">
    <property type="component" value="Chromosome 15"/>
</dbReference>
<evidence type="ECO:0000256" key="6">
    <source>
        <dbReference type="ARBA" id="ARBA00023157"/>
    </source>
</evidence>
<evidence type="ECO:0000256" key="3">
    <source>
        <dbReference type="ARBA" id="ARBA00022703"/>
    </source>
</evidence>
<feature type="compositionally biased region" description="Polar residues" evidence="9">
    <location>
        <begin position="519"/>
        <end position="551"/>
    </location>
</feature>
<evidence type="ECO:0000313" key="13">
    <source>
        <dbReference type="RefSeq" id="XP_035698449.1"/>
    </source>
</evidence>
<feature type="transmembrane region" description="Helical" evidence="10">
    <location>
        <begin position="271"/>
        <end position="294"/>
    </location>
</feature>